<reference evidence="2" key="1">
    <citation type="journal article" date="2012" name="J. Bacteriol.">
        <title>Revised Genome Sequence of Burkholderia thailandensis MSMB43 with Improved Annotation.</title>
        <authorList>
            <person name="Zhuo Y."/>
            <person name="Liu L."/>
            <person name="Wang Q."/>
            <person name="Liu X."/>
            <person name="Ren B."/>
            <person name="Liu M."/>
            <person name="Ni P."/>
            <person name="Cheng Y.Q."/>
            <person name="Zhang L."/>
        </authorList>
    </citation>
    <scope>NUCLEOTIDE SEQUENCE [LARGE SCALE GENOMIC DNA]</scope>
    <source>
        <strain evidence="2">MSMB43</strain>
    </source>
</reference>
<gene>
    <name evidence="1" type="ORF">A33K_17676</name>
</gene>
<proteinExistence type="predicted"/>
<name>A0ABN0G0C4_9BURK</name>
<dbReference type="EMBL" id="JH692066">
    <property type="protein sequence ID" value="EIP85618.1"/>
    <property type="molecule type" value="Genomic_DNA"/>
</dbReference>
<evidence type="ECO:0000313" key="2">
    <source>
        <dbReference type="Proteomes" id="UP000004682"/>
    </source>
</evidence>
<dbReference type="Proteomes" id="UP000004682">
    <property type="component" value="Unassembled WGS sequence"/>
</dbReference>
<keyword evidence="2" id="KW-1185">Reference proteome</keyword>
<sequence length="138" mass="14911">MTQPKSRVARDRAARTVRMRVREATRDDIDELGHPIAAPMGVFKGRIYGDGWELTLSGYIDYGSPNAVRFQGRGKVGGEEWIYDCVGYLSPAWPNGTKQRPALAGSIVRTAPHSNGAGGVAPAGVVCSWYAVLDKPAH</sequence>
<accession>A0ABN0G0C4</accession>
<organism evidence="1 2">
    <name type="scientific">Burkholderia humptydooensis MSMB43</name>
    <dbReference type="NCBI Taxonomy" id="441157"/>
    <lineage>
        <taxon>Bacteria</taxon>
        <taxon>Pseudomonadati</taxon>
        <taxon>Pseudomonadota</taxon>
        <taxon>Betaproteobacteria</taxon>
        <taxon>Burkholderiales</taxon>
        <taxon>Burkholderiaceae</taxon>
        <taxon>Burkholderia</taxon>
        <taxon>pseudomallei group</taxon>
    </lineage>
</organism>
<protein>
    <submittedName>
        <fullName evidence="1">Uncharacterized protein</fullName>
    </submittedName>
</protein>
<evidence type="ECO:0000313" key="1">
    <source>
        <dbReference type="EMBL" id="EIP85618.1"/>
    </source>
</evidence>